<dbReference type="InterPro" id="IPR010982">
    <property type="entry name" value="Lambda_DNA-bd_dom_sf"/>
</dbReference>
<dbReference type="SUPFAM" id="SSF47413">
    <property type="entry name" value="lambda repressor-like DNA-binding domains"/>
    <property type="match status" value="1"/>
</dbReference>
<dbReference type="Pfam" id="PF12900">
    <property type="entry name" value="Pyridox_ox_2"/>
    <property type="match status" value="1"/>
</dbReference>
<evidence type="ECO:0000313" key="2">
    <source>
        <dbReference type="EMBL" id="OEV39567.1"/>
    </source>
</evidence>
<name>A0A1E7NFV8_KITAU</name>
<dbReference type="AlphaFoldDB" id="A0A1E7NFV8"/>
<feature type="domain" description="HTH cro/C1-type" evidence="1">
    <location>
        <begin position="14"/>
        <end position="69"/>
    </location>
</feature>
<reference evidence="2" key="1">
    <citation type="submission" date="2016-08" db="EMBL/GenBank/DDBJ databases">
        <title>Sequencing, Assembly and Comparative Genomics of S. aureofaciens ATCC 10762.</title>
        <authorList>
            <person name="Gradnigo J.S."/>
            <person name="Johnson N."/>
            <person name="Somerville G.A."/>
        </authorList>
    </citation>
    <scope>NUCLEOTIDE SEQUENCE [LARGE SCALE GENOMIC DNA]</scope>
    <source>
        <strain evidence="2">ATCC 10762</strain>
    </source>
</reference>
<dbReference type="SUPFAM" id="SSF50475">
    <property type="entry name" value="FMN-binding split barrel"/>
    <property type="match status" value="1"/>
</dbReference>
<dbReference type="InterPro" id="IPR024747">
    <property type="entry name" value="Pyridox_Oxase-rel"/>
</dbReference>
<evidence type="ECO:0000313" key="3">
    <source>
        <dbReference type="Proteomes" id="UP000037395"/>
    </source>
</evidence>
<comment type="caution">
    <text evidence="2">The sequence shown here is derived from an EMBL/GenBank/DDBJ whole genome shotgun (WGS) entry which is preliminary data.</text>
</comment>
<keyword evidence="3" id="KW-1185">Reference proteome</keyword>
<dbReference type="RefSeq" id="WP_030555596.1">
    <property type="nucleotide sequence ID" value="NZ_JBEZYM010000016.1"/>
</dbReference>
<dbReference type="EMBL" id="JPRF03000001">
    <property type="protein sequence ID" value="OEV39567.1"/>
    <property type="molecule type" value="Genomic_DNA"/>
</dbReference>
<gene>
    <name evidence="2" type="ORF">HS99_0002490</name>
</gene>
<dbReference type="SMART" id="SM00530">
    <property type="entry name" value="HTH_XRE"/>
    <property type="match status" value="1"/>
</dbReference>
<accession>A0A1E7NFV8</accession>
<evidence type="ECO:0000259" key="1">
    <source>
        <dbReference type="SMART" id="SM00530"/>
    </source>
</evidence>
<dbReference type="CDD" id="cd00093">
    <property type="entry name" value="HTH_XRE"/>
    <property type="match status" value="1"/>
</dbReference>
<proteinExistence type="predicted"/>
<dbReference type="InterPro" id="IPR001387">
    <property type="entry name" value="Cro/C1-type_HTH"/>
</dbReference>
<dbReference type="Proteomes" id="UP000037395">
    <property type="component" value="Unassembled WGS sequence"/>
</dbReference>
<dbReference type="GO" id="GO:0003677">
    <property type="term" value="F:DNA binding"/>
    <property type="evidence" value="ECO:0007669"/>
    <property type="project" value="InterPro"/>
</dbReference>
<dbReference type="InterPro" id="IPR012349">
    <property type="entry name" value="Split_barrel_FMN-bd"/>
</dbReference>
<protein>
    <recommendedName>
        <fullName evidence="1">HTH cro/C1-type domain-containing protein</fullName>
    </recommendedName>
</protein>
<dbReference type="Gene3D" id="2.30.110.10">
    <property type="entry name" value="Electron Transport, Fmn-binding Protein, Chain A"/>
    <property type="match status" value="1"/>
</dbReference>
<dbReference type="OrthoDB" id="7062584at2"/>
<dbReference type="Gene3D" id="1.10.260.40">
    <property type="entry name" value="lambda repressor-like DNA-binding domains"/>
    <property type="match status" value="1"/>
</dbReference>
<sequence>MIPDRTDPAAIARRILQRRDQLGLSEGMLAYRTHMSPAYLRQLLCAGPEFDREAFLRIATALGTTWSELLTGRRPDAPPGQADPAAPRPLLLHLTGPQCWELLGTHGVGRIGLPGRAAPVVLPVNYTVDARTVVYRTAAQGAAAPTEGSPASFQVDHVDDRRSNGWSVLILGEAHHIDDPDEQRRLSARPGATPWAGGARPLWVRISPSEIAGRRLGTE</sequence>
<organism evidence="2 3">
    <name type="scientific">Kitasatospora aureofaciens</name>
    <name type="common">Streptomyces aureofaciens</name>
    <dbReference type="NCBI Taxonomy" id="1894"/>
    <lineage>
        <taxon>Bacteria</taxon>
        <taxon>Bacillati</taxon>
        <taxon>Actinomycetota</taxon>
        <taxon>Actinomycetes</taxon>
        <taxon>Kitasatosporales</taxon>
        <taxon>Streptomycetaceae</taxon>
        <taxon>Kitasatospora</taxon>
    </lineage>
</organism>